<name>A0A4V2UZG8_9HYPH</name>
<dbReference type="CDD" id="cd07255">
    <property type="entry name" value="VOC_BsCatE_like_N"/>
    <property type="match status" value="1"/>
</dbReference>
<protein>
    <submittedName>
        <fullName evidence="2">Catechol 2,3-dioxygenase</fullName>
    </submittedName>
</protein>
<keyword evidence="2" id="KW-0560">Oxidoreductase</keyword>
<sequence length="325" mass="34305">MSFVDDQTRRSVLKGLAQLATAGGAATGPADTRAGSASDRPTFASTTVIHVGEIGLRVRNLERTMAYYRDVIGLAVLAQTDTTAILGVPGVPLLALESRPDDRPDSARLAGLFHTAFLMPTRADLGRWLMHVAGNRIPVTGVADHLVSEAIYLDDPEGNGIEVYADRPVDGWAWDSGGVVMATAPLDIESIMAEGAADGRGWSGAAPAGLRIGHVHLRVGDVDEAERFYGNAIGFAVTRRLSGATFLSSGRYHHHLGANVWHSAGAGRRPEATSGLAFVGFKVTDAASLEEIGGRLVGLGHEVRADDGVLEVLDPWGMALRLTVE</sequence>
<dbReference type="Pfam" id="PF00903">
    <property type="entry name" value="Glyoxalase"/>
    <property type="match status" value="2"/>
</dbReference>
<evidence type="ECO:0000313" key="2">
    <source>
        <dbReference type="EMBL" id="TCT11338.1"/>
    </source>
</evidence>
<dbReference type="PROSITE" id="PS51318">
    <property type="entry name" value="TAT"/>
    <property type="match status" value="1"/>
</dbReference>
<proteinExistence type="predicted"/>
<feature type="domain" description="VOC" evidence="1">
    <location>
        <begin position="211"/>
        <end position="325"/>
    </location>
</feature>
<dbReference type="InterPro" id="IPR029068">
    <property type="entry name" value="Glyas_Bleomycin-R_OHBP_Dase"/>
</dbReference>
<organism evidence="2 3">
    <name type="scientific">Tepidamorphus gemmatus</name>
    <dbReference type="NCBI Taxonomy" id="747076"/>
    <lineage>
        <taxon>Bacteria</taxon>
        <taxon>Pseudomonadati</taxon>
        <taxon>Pseudomonadota</taxon>
        <taxon>Alphaproteobacteria</taxon>
        <taxon>Hyphomicrobiales</taxon>
        <taxon>Tepidamorphaceae</taxon>
        <taxon>Tepidamorphus</taxon>
    </lineage>
</organism>
<keyword evidence="3" id="KW-1185">Reference proteome</keyword>
<dbReference type="PANTHER" id="PTHR43279:SF1">
    <property type="entry name" value="CATECHOL-2,3-DIOXYGENASE"/>
    <property type="match status" value="1"/>
</dbReference>
<feature type="domain" description="VOC" evidence="1">
    <location>
        <begin position="50"/>
        <end position="166"/>
    </location>
</feature>
<dbReference type="InterPro" id="IPR037523">
    <property type="entry name" value="VOC_core"/>
</dbReference>
<evidence type="ECO:0000313" key="3">
    <source>
        <dbReference type="Proteomes" id="UP000295678"/>
    </source>
</evidence>
<dbReference type="AlphaFoldDB" id="A0A4V2UZG8"/>
<dbReference type="Gene3D" id="3.10.180.10">
    <property type="entry name" value="2,3-Dihydroxybiphenyl 1,2-Dioxygenase, domain 1"/>
    <property type="match status" value="2"/>
</dbReference>
<dbReference type="EMBL" id="SMAK01000004">
    <property type="protein sequence ID" value="TCT11338.1"/>
    <property type="molecule type" value="Genomic_DNA"/>
</dbReference>
<accession>A0A4V2UZG8</accession>
<dbReference type="GO" id="GO:0051213">
    <property type="term" value="F:dioxygenase activity"/>
    <property type="evidence" value="ECO:0007669"/>
    <property type="project" value="UniProtKB-KW"/>
</dbReference>
<dbReference type="Proteomes" id="UP000295678">
    <property type="component" value="Unassembled WGS sequence"/>
</dbReference>
<comment type="caution">
    <text evidence="2">The sequence shown here is derived from an EMBL/GenBank/DDBJ whole genome shotgun (WGS) entry which is preliminary data.</text>
</comment>
<dbReference type="OrthoDB" id="9792626at2"/>
<dbReference type="PROSITE" id="PS51819">
    <property type="entry name" value="VOC"/>
    <property type="match status" value="2"/>
</dbReference>
<gene>
    <name evidence="2" type="ORF">EDC22_10495</name>
</gene>
<dbReference type="RefSeq" id="WP_132806104.1">
    <property type="nucleotide sequence ID" value="NZ_SMAK01000004.1"/>
</dbReference>
<evidence type="ECO:0000259" key="1">
    <source>
        <dbReference type="PROSITE" id="PS51819"/>
    </source>
</evidence>
<dbReference type="InterPro" id="IPR006311">
    <property type="entry name" value="TAT_signal"/>
</dbReference>
<keyword evidence="2" id="KW-0223">Dioxygenase</keyword>
<dbReference type="PANTHER" id="PTHR43279">
    <property type="entry name" value="CATECHOL-2,3-DIOXYGENASE"/>
    <property type="match status" value="1"/>
</dbReference>
<reference evidence="2 3" key="1">
    <citation type="submission" date="2019-03" db="EMBL/GenBank/DDBJ databases">
        <title>Genomic Encyclopedia of Type Strains, Phase IV (KMG-IV): sequencing the most valuable type-strain genomes for metagenomic binning, comparative biology and taxonomic classification.</title>
        <authorList>
            <person name="Goeker M."/>
        </authorList>
    </citation>
    <scope>NUCLEOTIDE SEQUENCE [LARGE SCALE GENOMIC DNA]</scope>
    <source>
        <strain evidence="2 3">DSM 19345</strain>
    </source>
</reference>
<dbReference type="InterPro" id="IPR004360">
    <property type="entry name" value="Glyas_Fos-R_dOase_dom"/>
</dbReference>
<dbReference type="SUPFAM" id="SSF54593">
    <property type="entry name" value="Glyoxalase/Bleomycin resistance protein/Dihydroxybiphenyl dioxygenase"/>
    <property type="match status" value="2"/>
</dbReference>
<dbReference type="CDD" id="cd16359">
    <property type="entry name" value="VOC_BsCatE_like_C"/>
    <property type="match status" value="1"/>
</dbReference>